<comment type="caution">
    <text evidence="2">The sequence shown here is derived from an EMBL/GenBank/DDBJ whole genome shotgun (WGS) entry which is preliminary data.</text>
</comment>
<dbReference type="PANTHER" id="PTHR36778:SF1">
    <property type="entry name" value="CADMIUM-INDUCED PROTEIN AS8"/>
    <property type="match status" value="1"/>
</dbReference>
<evidence type="ECO:0000313" key="3">
    <source>
        <dbReference type="Proteomes" id="UP001443914"/>
    </source>
</evidence>
<dbReference type="InterPro" id="IPR037735">
    <property type="entry name" value="AS8-like"/>
</dbReference>
<evidence type="ECO:0000256" key="1">
    <source>
        <dbReference type="SAM" id="Phobius"/>
    </source>
</evidence>
<proteinExistence type="predicted"/>
<keyword evidence="3" id="KW-1185">Reference proteome</keyword>
<name>A0AAW1J6W2_SAPOF</name>
<gene>
    <name evidence="2" type="ORF">RND81_08G148800</name>
</gene>
<feature type="transmembrane region" description="Helical" evidence="1">
    <location>
        <begin position="21"/>
        <end position="38"/>
    </location>
</feature>
<protein>
    <recommendedName>
        <fullName evidence="4">Cadmium-induced protein AS8</fullName>
    </recommendedName>
</protein>
<dbReference type="PROSITE" id="PS51257">
    <property type="entry name" value="PROKAR_LIPOPROTEIN"/>
    <property type="match status" value="1"/>
</dbReference>
<keyword evidence="1" id="KW-1133">Transmembrane helix</keyword>
<dbReference type="PANTHER" id="PTHR36778">
    <property type="entry name" value="CADMIUM-INDUCED PROTEIN AS8"/>
    <property type="match status" value="1"/>
</dbReference>
<keyword evidence="1" id="KW-0472">Membrane</keyword>
<feature type="transmembrane region" description="Helical" evidence="1">
    <location>
        <begin position="44"/>
        <end position="69"/>
    </location>
</feature>
<reference evidence="2" key="1">
    <citation type="submission" date="2024-03" db="EMBL/GenBank/DDBJ databases">
        <title>WGS assembly of Saponaria officinalis var. Norfolk2.</title>
        <authorList>
            <person name="Jenkins J."/>
            <person name="Shu S."/>
            <person name="Grimwood J."/>
            <person name="Barry K."/>
            <person name="Goodstein D."/>
            <person name="Schmutz J."/>
            <person name="Leebens-Mack J."/>
            <person name="Osbourn A."/>
        </authorList>
    </citation>
    <scope>NUCLEOTIDE SEQUENCE [LARGE SCALE GENOMIC DNA]</scope>
    <source>
        <strain evidence="2">JIC</strain>
    </source>
</reference>
<keyword evidence="1" id="KW-0812">Transmembrane</keyword>
<accession>A0AAW1J6W2</accession>
<dbReference type="AlphaFoldDB" id="A0AAW1J6W2"/>
<evidence type="ECO:0008006" key="4">
    <source>
        <dbReference type="Google" id="ProtNLM"/>
    </source>
</evidence>
<dbReference type="Proteomes" id="UP001443914">
    <property type="component" value="Unassembled WGS sequence"/>
</dbReference>
<dbReference type="EMBL" id="JBDFQZ010000008">
    <property type="protein sequence ID" value="KAK9699038.1"/>
    <property type="molecule type" value="Genomic_DNA"/>
</dbReference>
<evidence type="ECO:0000313" key="2">
    <source>
        <dbReference type="EMBL" id="KAK9699038.1"/>
    </source>
</evidence>
<organism evidence="2 3">
    <name type="scientific">Saponaria officinalis</name>
    <name type="common">Common soapwort</name>
    <name type="synonym">Lychnis saponaria</name>
    <dbReference type="NCBI Taxonomy" id="3572"/>
    <lineage>
        <taxon>Eukaryota</taxon>
        <taxon>Viridiplantae</taxon>
        <taxon>Streptophyta</taxon>
        <taxon>Embryophyta</taxon>
        <taxon>Tracheophyta</taxon>
        <taxon>Spermatophyta</taxon>
        <taxon>Magnoliopsida</taxon>
        <taxon>eudicotyledons</taxon>
        <taxon>Gunneridae</taxon>
        <taxon>Pentapetalae</taxon>
        <taxon>Caryophyllales</taxon>
        <taxon>Caryophyllaceae</taxon>
        <taxon>Caryophylleae</taxon>
        <taxon>Saponaria</taxon>
    </lineage>
</organism>
<sequence>MIIKGLFRRYQKWNPVHPTSGAFWGMGVGIGCGVGWGPGFGPEVVGYVGAGCGVGFSVGITFAGFGIGLPAKVLIDGPYKAVTASSIYTWDLVRSSSLLTVKNESGDALARNIPSFPSLFWSMRQKAIESFSNLKDLDLLKKGSEILNAEQPDSLSIKSISEGSRSFKNRPSGKGKHRHYTLLTRFI</sequence>